<keyword evidence="1" id="KW-1133">Transmembrane helix</keyword>
<feature type="transmembrane region" description="Helical" evidence="1">
    <location>
        <begin position="20"/>
        <end position="38"/>
    </location>
</feature>
<dbReference type="AlphaFoldDB" id="A0A2L0UGA8"/>
<dbReference type="RefSeq" id="WP_208739407.1">
    <property type="nucleotide sequence ID" value="NZ_CP024915.1"/>
</dbReference>
<dbReference type="Proteomes" id="UP000239187">
    <property type="component" value="Chromosome"/>
</dbReference>
<dbReference type="EMBL" id="CP024915">
    <property type="protein sequence ID" value="AUZ88279.1"/>
    <property type="molecule type" value="Genomic_DNA"/>
</dbReference>
<keyword evidence="1" id="KW-0472">Membrane</keyword>
<reference evidence="2 3" key="1">
    <citation type="submission" date="2017-11" db="EMBL/GenBank/DDBJ databases">
        <title>Draft genome of Arthrobacter agilis strain UMCV2, a plant growth-promoting rhizobacterium and biocontrol capacity of phytopathogenic fungi.</title>
        <authorList>
            <person name="Martinez-Camara R."/>
            <person name="Santoyo G."/>
            <person name="Moreno-Hagelsieb G."/>
            <person name="Valencia-Cantero E."/>
        </authorList>
    </citation>
    <scope>NUCLEOTIDE SEQUENCE [LARGE SCALE GENOMIC DNA]</scope>
    <source>
        <strain evidence="2 3">UMCV2</strain>
    </source>
</reference>
<evidence type="ECO:0000313" key="3">
    <source>
        <dbReference type="Proteomes" id="UP000239187"/>
    </source>
</evidence>
<proteinExistence type="predicted"/>
<gene>
    <name evidence="2" type="ORF">CVO76_12005</name>
</gene>
<protein>
    <submittedName>
        <fullName evidence="2">DUF2254 domain-containing protein</fullName>
    </submittedName>
</protein>
<name>A0A2L0UGA8_9MICC</name>
<feature type="transmembrane region" description="Helical" evidence="1">
    <location>
        <begin position="144"/>
        <end position="168"/>
    </location>
</feature>
<dbReference type="Pfam" id="PF10011">
    <property type="entry name" value="DUF2254"/>
    <property type="match status" value="1"/>
</dbReference>
<organism evidence="2 3">
    <name type="scientific">Arthrobacter agilis</name>
    <dbReference type="NCBI Taxonomy" id="37921"/>
    <lineage>
        <taxon>Bacteria</taxon>
        <taxon>Bacillati</taxon>
        <taxon>Actinomycetota</taxon>
        <taxon>Actinomycetes</taxon>
        <taxon>Micrococcales</taxon>
        <taxon>Micrococcaceae</taxon>
        <taxon>Arthrobacter</taxon>
    </lineage>
</organism>
<evidence type="ECO:0000256" key="1">
    <source>
        <dbReference type="SAM" id="Phobius"/>
    </source>
</evidence>
<dbReference type="InterPro" id="IPR018723">
    <property type="entry name" value="DUF2254_membrane"/>
</dbReference>
<evidence type="ECO:0000313" key="2">
    <source>
        <dbReference type="EMBL" id="AUZ88279.1"/>
    </source>
</evidence>
<sequence>MSRVDERSVRESLRAQLWPVPLAAVLVAVVLGQALPFLDERLDYRLPAALSGVLFGGGPEAARSLLETIASSTITVTSLTFSLTVVTLQLASSQFSPRLLRTFTRDRFVHNTLALFLATFVFALTVLRSIRVESSAGASFVPEIAVTTAFLLTLASVVGLVLFLAHLARQIRVETMLRDVHRETEHTLERIYPEHGDTTPRDVRPPTDSLLLRSPRSGFLTRVNEDGLLDVATRSGVVVSVDVSPGTSLIESVPVGRFWTTDGTPLEDQQCEDVSEEILEAFSTGFERTSNQDPSFGLQQLLDVTDKALSPGVNDPTTAVHALGHISALLCSLTGRSTGPRTLVDPEGVPRVKLHLPTFTDLLELVMDQLITYAFTDPRTANRTIDMLSEIHIKATVTDPDPTITTPLNAQLDTQLQRVRTAVENSPMDDTIQRNLTERIDGISTTISIGR</sequence>
<keyword evidence="1" id="KW-0812">Transmembrane</keyword>
<feature type="transmembrane region" description="Helical" evidence="1">
    <location>
        <begin position="112"/>
        <end position="132"/>
    </location>
</feature>
<accession>A0A2L0UGA8</accession>